<dbReference type="InterPro" id="IPR036312">
    <property type="entry name" value="Bifun_inhib/LTP/seed_sf"/>
</dbReference>
<proteinExistence type="inferred from homology"/>
<evidence type="ECO:0000256" key="1">
    <source>
        <dbReference type="ARBA" id="ARBA00009748"/>
    </source>
</evidence>
<evidence type="ECO:0000256" key="3">
    <source>
        <dbReference type="ARBA" id="ARBA00023157"/>
    </source>
</evidence>
<evidence type="ECO:0000256" key="2">
    <source>
        <dbReference type="ARBA" id="ARBA00022729"/>
    </source>
</evidence>
<name>A0A8J5H4G3_ZINOF</name>
<dbReference type="Gene3D" id="1.10.110.10">
    <property type="entry name" value="Plant lipid-transfer and hydrophobic proteins"/>
    <property type="match status" value="1"/>
</dbReference>
<evidence type="ECO:0000256" key="4">
    <source>
        <dbReference type="ARBA" id="ARBA00023180"/>
    </source>
</evidence>
<dbReference type="AlphaFoldDB" id="A0A8J5H4G3"/>
<dbReference type="EMBL" id="JACMSC010000008">
    <property type="protein sequence ID" value="KAG6509550.1"/>
    <property type="molecule type" value="Genomic_DNA"/>
</dbReference>
<evidence type="ECO:0000259" key="7">
    <source>
        <dbReference type="Pfam" id="PF14368"/>
    </source>
</evidence>
<evidence type="ECO:0000256" key="5">
    <source>
        <dbReference type="SAM" id="MobiDB-lite"/>
    </source>
</evidence>
<feature type="domain" description="Bifunctional inhibitor/plant lipid transfer protein/seed storage helical" evidence="7">
    <location>
        <begin position="26"/>
        <end position="106"/>
    </location>
</feature>
<evidence type="ECO:0000256" key="6">
    <source>
        <dbReference type="SAM" id="SignalP"/>
    </source>
</evidence>
<dbReference type="PANTHER" id="PTHR33044">
    <property type="entry name" value="BIFUNCTIONAL INHIBITOR/LIPID-TRANSFER PROTEIN/SEED STORAGE 2S ALBUMIN SUPERFAMILY PROTEIN-RELATED"/>
    <property type="match status" value="1"/>
</dbReference>
<gene>
    <name evidence="8" type="ORF">ZIOFF_027543</name>
</gene>
<evidence type="ECO:0000313" key="8">
    <source>
        <dbReference type="EMBL" id="KAG6509550.1"/>
    </source>
</evidence>
<organism evidence="8 9">
    <name type="scientific">Zingiber officinale</name>
    <name type="common">Ginger</name>
    <name type="synonym">Amomum zingiber</name>
    <dbReference type="NCBI Taxonomy" id="94328"/>
    <lineage>
        <taxon>Eukaryota</taxon>
        <taxon>Viridiplantae</taxon>
        <taxon>Streptophyta</taxon>
        <taxon>Embryophyta</taxon>
        <taxon>Tracheophyta</taxon>
        <taxon>Spermatophyta</taxon>
        <taxon>Magnoliopsida</taxon>
        <taxon>Liliopsida</taxon>
        <taxon>Zingiberales</taxon>
        <taxon>Zingiberaceae</taxon>
        <taxon>Zingiber</taxon>
    </lineage>
</organism>
<evidence type="ECO:0000313" key="9">
    <source>
        <dbReference type="Proteomes" id="UP000734854"/>
    </source>
</evidence>
<keyword evidence="9" id="KW-1185">Reference proteome</keyword>
<keyword evidence="3" id="KW-1015">Disulfide bond</keyword>
<feature type="chain" id="PRO_5035319412" description="Bifunctional inhibitor/plant lipid transfer protein/seed storage helical domain-containing protein" evidence="6">
    <location>
        <begin position="21"/>
        <end position="134"/>
    </location>
</feature>
<dbReference type="Proteomes" id="UP000734854">
    <property type="component" value="Unassembled WGS sequence"/>
</dbReference>
<feature type="signal peptide" evidence="6">
    <location>
        <begin position="1"/>
        <end position="20"/>
    </location>
</feature>
<accession>A0A8J5H4G3</accession>
<dbReference type="SUPFAM" id="SSF47699">
    <property type="entry name" value="Bifunctional inhibitor/lipid-transfer protein/seed storage 2S albumin"/>
    <property type="match status" value="1"/>
</dbReference>
<comment type="caution">
    <text evidence="8">The sequence shown here is derived from an EMBL/GenBank/DDBJ whole genome shotgun (WGS) entry which is preliminary data.</text>
</comment>
<feature type="region of interest" description="Disordered" evidence="5">
    <location>
        <begin position="107"/>
        <end position="134"/>
    </location>
</feature>
<dbReference type="CDD" id="cd00010">
    <property type="entry name" value="AAI_LTSS"/>
    <property type="match status" value="1"/>
</dbReference>
<dbReference type="Pfam" id="PF14368">
    <property type="entry name" value="LTP_2"/>
    <property type="match status" value="1"/>
</dbReference>
<reference evidence="8 9" key="1">
    <citation type="submission" date="2020-08" db="EMBL/GenBank/DDBJ databases">
        <title>Plant Genome Project.</title>
        <authorList>
            <person name="Zhang R.-G."/>
        </authorList>
    </citation>
    <scope>NUCLEOTIDE SEQUENCE [LARGE SCALE GENOMIC DNA]</scope>
    <source>
        <tissue evidence="8">Rhizome</tissue>
    </source>
</reference>
<dbReference type="InterPro" id="IPR016140">
    <property type="entry name" value="Bifunc_inhib/LTP/seed_store"/>
</dbReference>
<keyword evidence="2 6" id="KW-0732">Signal</keyword>
<keyword evidence="4" id="KW-0325">Glycoprotein</keyword>
<sequence>MKLIVFYAVLLSSCATLSRSNGDSDGGPLPCIAKLTPCLSSLRSPENPPDVICCILLKSGLVDDVSCLCSLFRNEDLIRIGFNITQQDLVGLPPRCGLASPDLNKCDHAISPNPSDLHPPPPVNEPPKGNQITL</sequence>
<dbReference type="InterPro" id="IPR043325">
    <property type="entry name" value="LTSS"/>
</dbReference>
<protein>
    <recommendedName>
        <fullName evidence="7">Bifunctional inhibitor/plant lipid transfer protein/seed storage helical domain-containing protein</fullName>
    </recommendedName>
</protein>
<comment type="similarity">
    <text evidence="1">Belongs to the plant LTP family.</text>
</comment>